<evidence type="ECO:0000256" key="1">
    <source>
        <dbReference type="ARBA" id="ARBA00004651"/>
    </source>
</evidence>
<dbReference type="SUPFAM" id="SSF103481">
    <property type="entry name" value="Multidrug resistance efflux transporter EmrE"/>
    <property type="match status" value="1"/>
</dbReference>
<dbReference type="AlphaFoldDB" id="A0A1F4R465"/>
<keyword evidence="4 6" id="KW-1133">Transmembrane helix</keyword>
<sequence>MKNMFLWVLIYTLILAFSQILIKMGLSNSSGLSLRTHKELVPFLAGLIKSPLLILGVTLMASSFILWIYILSWFKLSVVFPLTAMTYIFVAFFAHFILGETLALLNYCGVAFIAAGMFFLLLK</sequence>
<dbReference type="EMBL" id="METP01000063">
    <property type="protein sequence ID" value="OGC03065.1"/>
    <property type="molecule type" value="Genomic_DNA"/>
</dbReference>
<evidence type="ECO:0000256" key="5">
    <source>
        <dbReference type="ARBA" id="ARBA00023136"/>
    </source>
</evidence>
<comment type="subcellular location">
    <subcellularLocation>
        <location evidence="1">Cell membrane</location>
        <topology evidence="1">Multi-pass membrane protein</topology>
    </subcellularLocation>
</comment>
<feature type="transmembrane region" description="Helical" evidence="6">
    <location>
        <begin position="78"/>
        <end position="98"/>
    </location>
</feature>
<proteinExistence type="predicted"/>
<dbReference type="PANTHER" id="PTHR30561">
    <property type="entry name" value="SMR FAMILY PROTON-DEPENDENT DRUG EFFLUX TRANSPORTER SUGE"/>
    <property type="match status" value="1"/>
</dbReference>
<accession>A0A1F4R465</accession>
<evidence type="ECO:0000313" key="7">
    <source>
        <dbReference type="EMBL" id="OGC03065.1"/>
    </source>
</evidence>
<evidence type="ECO:0000313" key="8">
    <source>
        <dbReference type="Proteomes" id="UP000176938"/>
    </source>
</evidence>
<evidence type="ECO:0000256" key="3">
    <source>
        <dbReference type="ARBA" id="ARBA00022692"/>
    </source>
</evidence>
<keyword evidence="2" id="KW-1003">Cell membrane</keyword>
<dbReference type="GO" id="GO:0005886">
    <property type="term" value="C:plasma membrane"/>
    <property type="evidence" value="ECO:0007669"/>
    <property type="project" value="UniProtKB-SubCell"/>
</dbReference>
<comment type="caution">
    <text evidence="7">The sequence shown here is derived from an EMBL/GenBank/DDBJ whole genome shotgun (WGS) entry which is preliminary data.</text>
</comment>
<feature type="transmembrane region" description="Helical" evidence="6">
    <location>
        <begin position="53"/>
        <end position="71"/>
    </location>
</feature>
<evidence type="ECO:0000256" key="2">
    <source>
        <dbReference type="ARBA" id="ARBA00022475"/>
    </source>
</evidence>
<keyword evidence="5 6" id="KW-0472">Membrane</keyword>
<dbReference type="GO" id="GO:0022857">
    <property type="term" value="F:transmembrane transporter activity"/>
    <property type="evidence" value="ECO:0007669"/>
    <property type="project" value="InterPro"/>
</dbReference>
<dbReference type="Gene3D" id="1.10.3730.20">
    <property type="match status" value="1"/>
</dbReference>
<protein>
    <recommendedName>
        <fullName evidence="9">EamA domain-containing protein</fullName>
    </recommendedName>
</protein>
<gene>
    <name evidence="7" type="ORF">A3H38_05170</name>
</gene>
<dbReference type="Proteomes" id="UP000176938">
    <property type="component" value="Unassembled WGS sequence"/>
</dbReference>
<feature type="transmembrane region" description="Helical" evidence="6">
    <location>
        <begin position="104"/>
        <end position="122"/>
    </location>
</feature>
<dbReference type="InterPro" id="IPR037185">
    <property type="entry name" value="EmrE-like"/>
</dbReference>
<keyword evidence="3 6" id="KW-0812">Transmembrane</keyword>
<dbReference type="PANTHER" id="PTHR30561:SF9">
    <property type="entry name" value="4-AMINO-4-DEOXY-L-ARABINOSE-PHOSPHOUNDECAPRENOL FLIPPASE SUBUNIT ARNF-RELATED"/>
    <property type="match status" value="1"/>
</dbReference>
<name>A0A1F4R465_UNCSA</name>
<organism evidence="7 8">
    <name type="scientific">candidate division WOR-1 bacterium RIFCSPLOWO2_02_FULL_46_20</name>
    <dbReference type="NCBI Taxonomy" id="1802567"/>
    <lineage>
        <taxon>Bacteria</taxon>
        <taxon>Bacillati</taxon>
        <taxon>Saganbacteria</taxon>
    </lineage>
</organism>
<reference evidence="7 8" key="1">
    <citation type="journal article" date="2016" name="Nat. Commun.">
        <title>Thousands of microbial genomes shed light on interconnected biogeochemical processes in an aquifer system.</title>
        <authorList>
            <person name="Anantharaman K."/>
            <person name="Brown C.T."/>
            <person name="Hug L.A."/>
            <person name="Sharon I."/>
            <person name="Castelle C.J."/>
            <person name="Probst A.J."/>
            <person name="Thomas B.C."/>
            <person name="Singh A."/>
            <person name="Wilkins M.J."/>
            <person name="Karaoz U."/>
            <person name="Brodie E.L."/>
            <person name="Williams K.H."/>
            <person name="Hubbard S.S."/>
            <person name="Banfield J.F."/>
        </authorList>
    </citation>
    <scope>NUCLEOTIDE SEQUENCE [LARGE SCALE GENOMIC DNA]</scope>
</reference>
<dbReference type="InterPro" id="IPR000390">
    <property type="entry name" value="Small_drug/metabolite_transptr"/>
</dbReference>
<evidence type="ECO:0000256" key="6">
    <source>
        <dbReference type="SAM" id="Phobius"/>
    </source>
</evidence>
<evidence type="ECO:0008006" key="9">
    <source>
        <dbReference type="Google" id="ProtNLM"/>
    </source>
</evidence>
<evidence type="ECO:0000256" key="4">
    <source>
        <dbReference type="ARBA" id="ARBA00022989"/>
    </source>
</evidence>